<evidence type="ECO:0000256" key="1">
    <source>
        <dbReference type="ARBA" id="ARBA00022908"/>
    </source>
</evidence>
<proteinExistence type="predicted"/>
<dbReference type="GO" id="GO:0003677">
    <property type="term" value="F:DNA binding"/>
    <property type="evidence" value="ECO:0007669"/>
    <property type="project" value="UniProtKB-UniRule"/>
</dbReference>
<keyword evidence="2 3" id="KW-0238">DNA-binding</keyword>
<evidence type="ECO:0000313" key="6">
    <source>
        <dbReference type="EMBL" id="NML97586.1"/>
    </source>
</evidence>
<gene>
    <name evidence="6" type="ORF">HHL24_06430</name>
</gene>
<accession>A0A848IDG5</accession>
<dbReference type="PROSITE" id="PS51900">
    <property type="entry name" value="CB"/>
    <property type="match status" value="1"/>
</dbReference>
<feature type="domain" description="Core-binding (CB)" evidence="5">
    <location>
        <begin position="9"/>
        <end position="105"/>
    </location>
</feature>
<dbReference type="Pfam" id="PF02899">
    <property type="entry name" value="Phage_int_SAM_1"/>
    <property type="match status" value="1"/>
</dbReference>
<dbReference type="GO" id="GO:0015074">
    <property type="term" value="P:DNA integration"/>
    <property type="evidence" value="ECO:0007669"/>
    <property type="project" value="UniProtKB-KW"/>
</dbReference>
<evidence type="ECO:0000256" key="3">
    <source>
        <dbReference type="PROSITE-ProRule" id="PRU01248"/>
    </source>
</evidence>
<name>A0A848IDG5_9BURK</name>
<evidence type="ECO:0000256" key="2">
    <source>
        <dbReference type="ARBA" id="ARBA00023125"/>
    </source>
</evidence>
<evidence type="ECO:0000256" key="4">
    <source>
        <dbReference type="SAM" id="MobiDB-lite"/>
    </source>
</evidence>
<feature type="region of interest" description="Disordered" evidence="4">
    <location>
        <begin position="90"/>
        <end position="118"/>
    </location>
</feature>
<reference evidence="6 7" key="1">
    <citation type="submission" date="2020-04" db="EMBL/GenBank/DDBJ databases">
        <title>Paraburkholderia sp. RP-4-7 isolated from soil.</title>
        <authorList>
            <person name="Dahal R.H."/>
        </authorList>
    </citation>
    <scope>NUCLEOTIDE SEQUENCE [LARGE SCALE GENOMIC DNA]</scope>
    <source>
        <strain evidence="6 7">RP-4-7</strain>
    </source>
</reference>
<dbReference type="Gene3D" id="1.10.150.130">
    <property type="match status" value="1"/>
</dbReference>
<dbReference type="Proteomes" id="UP000544134">
    <property type="component" value="Unassembled WGS sequence"/>
</dbReference>
<dbReference type="AlphaFoldDB" id="A0A848IDG5"/>
<protein>
    <submittedName>
        <fullName evidence="6">Site-specific integrase</fullName>
    </submittedName>
</protein>
<dbReference type="InterPro" id="IPR010998">
    <property type="entry name" value="Integrase_recombinase_N"/>
</dbReference>
<comment type="caution">
    <text evidence="6">The sequence shown here is derived from an EMBL/GenBank/DDBJ whole genome shotgun (WGS) entry which is preliminary data.</text>
</comment>
<keyword evidence="1" id="KW-0229">DNA integration</keyword>
<organism evidence="6 7">
    <name type="scientific">Paraburkholderia polaris</name>
    <dbReference type="NCBI Taxonomy" id="2728848"/>
    <lineage>
        <taxon>Bacteria</taxon>
        <taxon>Pseudomonadati</taxon>
        <taxon>Pseudomonadota</taxon>
        <taxon>Betaproteobacteria</taxon>
        <taxon>Burkholderiales</taxon>
        <taxon>Burkholderiaceae</taxon>
        <taxon>Paraburkholderia</taxon>
    </lineage>
</organism>
<dbReference type="SUPFAM" id="SSF47823">
    <property type="entry name" value="lambda integrase-like, N-terminal domain"/>
    <property type="match status" value="1"/>
</dbReference>
<evidence type="ECO:0000259" key="5">
    <source>
        <dbReference type="PROSITE" id="PS51900"/>
    </source>
</evidence>
<dbReference type="EMBL" id="JABBGJ010000005">
    <property type="protein sequence ID" value="NML97586.1"/>
    <property type="molecule type" value="Genomic_DNA"/>
</dbReference>
<keyword evidence="7" id="KW-1185">Reference proteome</keyword>
<sequence>MVTNTLGVADDAHAVILFLRDRASRSPHTRRAYLADLRRLIAWCERERLGPLSDLTRHDLLAYRPSGCKQCRLLSGPPTRRSLCIRSTSIKTRQSAPLDPLEQSRTKDIRPFATSDSS</sequence>
<dbReference type="InterPro" id="IPR004107">
    <property type="entry name" value="Integrase_SAM-like_N"/>
</dbReference>
<evidence type="ECO:0000313" key="7">
    <source>
        <dbReference type="Proteomes" id="UP000544134"/>
    </source>
</evidence>
<dbReference type="InterPro" id="IPR044068">
    <property type="entry name" value="CB"/>
</dbReference>